<comment type="caution">
    <text evidence="1">The sequence shown here is derived from an EMBL/GenBank/DDBJ whole genome shotgun (WGS) entry which is preliminary data.</text>
</comment>
<reference evidence="1 2" key="1">
    <citation type="journal article" date="2020" name="Nature">
        <title>Six reference-quality genomes reveal evolution of bat adaptations.</title>
        <authorList>
            <person name="Jebb D."/>
            <person name="Huang Z."/>
            <person name="Pippel M."/>
            <person name="Hughes G.M."/>
            <person name="Lavrichenko K."/>
            <person name="Devanna P."/>
            <person name="Winkler S."/>
            <person name="Jermiin L.S."/>
            <person name="Skirmuntt E.C."/>
            <person name="Katzourakis A."/>
            <person name="Burkitt-Gray L."/>
            <person name="Ray D.A."/>
            <person name="Sullivan K.A.M."/>
            <person name="Roscito J.G."/>
            <person name="Kirilenko B.M."/>
            <person name="Davalos L.M."/>
            <person name="Corthals A.P."/>
            <person name="Power M.L."/>
            <person name="Jones G."/>
            <person name="Ransome R.D."/>
            <person name="Dechmann D.K.N."/>
            <person name="Locatelli A.G."/>
            <person name="Puechmaille S.J."/>
            <person name="Fedrigo O."/>
            <person name="Jarvis E.D."/>
            <person name="Hiller M."/>
            <person name="Vernes S.C."/>
            <person name="Myers E.W."/>
            <person name="Teeling E.C."/>
        </authorList>
    </citation>
    <scope>NUCLEOTIDE SEQUENCE [LARGE SCALE GENOMIC DNA]</scope>
    <source>
        <strain evidence="1">MRouAeg1</strain>
        <tissue evidence="1">Muscle</tissue>
    </source>
</reference>
<organism evidence="1 2">
    <name type="scientific">Rousettus aegyptiacus</name>
    <name type="common">Egyptian fruit bat</name>
    <name type="synonym">Pteropus aegyptiacus</name>
    <dbReference type="NCBI Taxonomy" id="9407"/>
    <lineage>
        <taxon>Eukaryota</taxon>
        <taxon>Metazoa</taxon>
        <taxon>Chordata</taxon>
        <taxon>Craniata</taxon>
        <taxon>Vertebrata</taxon>
        <taxon>Euteleostomi</taxon>
        <taxon>Mammalia</taxon>
        <taxon>Eutheria</taxon>
        <taxon>Laurasiatheria</taxon>
        <taxon>Chiroptera</taxon>
        <taxon>Yinpterochiroptera</taxon>
        <taxon>Pteropodoidea</taxon>
        <taxon>Pteropodidae</taxon>
        <taxon>Rousettinae</taxon>
        <taxon>Rousettus</taxon>
    </lineage>
</organism>
<dbReference type="Proteomes" id="UP000593571">
    <property type="component" value="Unassembled WGS sequence"/>
</dbReference>
<sequence length="118" mass="13834">MLKRNFQPRNWVCLNLQVPGWLKVAVNSNPVIAVLPEEAVEGSQPCKTRILNWITGILQNNLRKQRLELRSNGMTATIRLWLGKTLRILKAPLVEVPSLKRNHYFHLIWMNLLLWMRL</sequence>
<evidence type="ECO:0000313" key="2">
    <source>
        <dbReference type="Proteomes" id="UP000593571"/>
    </source>
</evidence>
<name>A0A7J8FPV9_ROUAE</name>
<dbReference type="AlphaFoldDB" id="A0A7J8FPV9"/>
<accession>A0A7J8FPV9</accession>
<proteinExistence type="predicted"/>
<gene>
    <name evidence="1" type="ORF">HJG63_021220</name>
</gene>
<protein>
    <submittedName>
        <fullName evidence="1">Zinc finger protein 638</fullName>
    </submittedName>
</protein>
<evidence type="ECO:0000313" key="1">
    <source>
        <dbReference type="EMBL" id="KAF6449489.1"/>
    </source>
</evidence>
<keyword evidence="2" id="KW-1185">Reference proteome</keyword>
<dbReference type="EMBL" id="JACASE010000007">
    <property type="protein sequence ID" value="KAF6449489.1"/>
    <property type="molecule type" value="Genomic_DNA"/>
</dbReference>